<dbReference type="Gene3D" id="3.40.50.300">
    <property type="entry name" value="P-loop containing nucleotide triphosphate hydrolases"/>
    <property type="match status" value="1"/>
</dbReference>
<dbReference type="SMART" id="SM00487">
    <property type="entry name" value="DEXDc"/>
    <property type="match status" value="1"/>
</dbReference>
<feature type="domain" description="Helicase ATP-binding" evidence="2">
    <location>
        <begin position="49"/>
        <end position="227"/>
    </location>
</feature>
<dbReference type="OrthoDB" id="6108236at2759"/>
<evidence type="ECO:0000256" key="1">
    <source>
        <dbReference type="ARBA" id="ARBA00005446"/>
    </source>
</evidence>
<dbReference type="GO" id="GO:0009378">
    <property type="term" value="F:four-way junction helicase activity"/>
    <property type="evidence" value="ECO:0007669"/>
    <property type="project" value="TreeGrafter"/>
</dbReference>
<dbReference type="GO" id="GO:0005634">
    <property type="term" value="C:nucleus"/>
    <property type="evidence" value="ECO:0007669"/>
    <property type="project" value="TreeGrafter"/>
</dbReference>
<reference evidence="4" key="1">
    <citation type="submission" date="2025-08" db="UniProtKB">
        <authorList>
            <consortium name="RefSeq"/>
        </authorList>
    </citation>
    <scope>IDENTIFICATION</scope>
    <source>
        <tissue evidence="4">Whole sample</tissue>
    </source>
</reference>
<dbReference type="InterPro" id="IPR027417">
    <property type="entry name" value="P-loop_NTPase"/>
</dbReference>
<dbReference type="AlphaFoldDB" id="A0A8B8AQH8"/>
<gene>
    <name evidence="4" type="primary">LOC111103948</name>
</gene>
<evidence type="ECO:0000259" key="2">
    <source>
        <dbReference type="PROSITE" id="PS51192"/>
    </source>
</evidence>
<dbReference type="Pfam" id="PF00270">
    <property type="entry name" value="DEAD"/>
    <property type="match status" value="1"/>
</dbReference>
<name>A0A8B8AQH8_CRAVI</name>
<dbReference type="GO" id="GO:0003676">
    <property type="term" value="F:nucleic acid binding"/>
    <property type="evidence" value="ECO:0007669"/>
    <property type="project" value="InterPro"/>
</dbReference>
<dbReference type="GeneID" id="111103948"/>
<organism evidence="3 4">
    <name type="scientific">Crassostrea virginica</name>
    <name type="common">Eastern oyster</name>
    <dbReference type="NCBI Taxonomy" id="6565"/>
    <lineage>
        <taxon>Eukaryota</taxon>
        <taxon>Metazoa</taxon>
        <taxon>Spiralia</taxon>
        <taxon>Lophotrochozoa</taxon>
        <taxon>Mollusca</taxon>
        <taxon>Bivalvia</taxon>
        <taxon>Autobranchia</taxon>
        <taxon>Pteriomorphia</taxon>
        <taxon>Ostreida</taxon>
        <taxon>Ostreoidea</taxon>
        <taxon>Ostreidae</taxon>
        <taxon>Crassostrea</taxon>
    </lineage>
</organism>
<dbReference type="GO" id="GO:0043138">
    <property type="term" value="F:3'-5' DNA helicase activity"/>
    <property type="evidence" value="ECO:0007669"/>
    <property type="project" value="TreeGrafter"/>
</dbReference>
<dbReference type="GO" id="GO:0000724">
    <property type="term" value="P:double-strand break repair via homologous recombination"/>
    <property type="evidence" value="ECO:0007669"/>
    <property type="project" value="TreeGrafter"/>
</dbReference>
<proteinExistence type="inferred from homology"/>
<dbReference type="PANTHER" id="PTHR13710:SF120">
    <property type="entry name" value="BIFUNCTIONAL 3'-5' EXONUCLEASE_ATP-DEPENDENT HELICASE WRN"/>
    <property type="match status" value="1"/>
</dbReference>
<dbReference type="GO" id="GO:0005524">
    <property type="term" value="F:ATP binding"/>
    <property type="evidence" value="ECO:0007669"/>
    <property type="project" value="InterPro"/>
</dbReference>
<dbReference type="RefSeq" id="XP_022293306.1">
    <property type="nucleotide sequence ID" value="XM_022437598.1"/>
</dbReference>
<evidence type="ECO:0000313" key="3">
    <source>
        <dbReference type="Proteomes" id="UP000694844"/>
    </source>
</evidence>
<dbReference type="Proteomes" id="UP000694844">
    <property type="component" value="Chromosome 7"/>
</dbReference>
<dbReference type="InterPro" id="IPR011545">
    <property type="entry name" value="DEAD/DEAH_box_helicase_dom"/>
</dbReference>
<dbReference type="PANTHER" id="PTHR13710">
    <property type="entry name" value="DNA HELICASE RECQ FAMILY MEMBER"/>
    <property type="match status" value="1"/>
</dbReference>
<dbReference type="GO" id="GO:0005737">
    <property type="term" value="C:cytoplasm"/>
    <property type="evidence" value="ECO:0007669"/>
    <property type="project" value="TreeGrafter"/>
</dbReference>
<evidence type="ECO:0000313" key="4">
    <source>
        <dbReference type="RefSeq" id="XP_022293306.1"/>
    </source>
</evidence>
<dbReference type="InterPro" id="IPR014001">
    <property type="entry name" value="Helicase_ATP-bd"/>
</dbReference>
<accession>A0A8B8AQH8</accession>
<comment type="similarity">
    <text evidence="1">Belongs to the helicase family. RecQ subfamily.</text>
</comment>
<dbReference type="PROSITE" id="PS51192">
    <property type="entry name" value="HELICASE_ATP_BIND_1"/>
    <property type="match status" value="1"/>
</dbReference>
<sequence>MFFEKGLLFCSCYELYYPDIQIFSDLNLFLIFSWNSYIRELKPFQKETLKNLLDGRDVYLSMKTGGGKSLCYEAFPVLWSENHQLSSACNVLVISPLISIMKEQSEFLKTLGFTSTYIGKTPEEDMMILDERFQFLFTSPEAILSITKWRNMVTRSQHFKLIVIDEAHTVIRWGESGAGGDEPFRAWYGKIGEIRSLVQCPILLMTATANKAARADLKRKFALNNCHEIIDNPDRDNIKLFVKKCI</sequence>
<dbReference type="SUPFAM" id="SSF52540">
    <property type="entry name" value="P-loop containing nucleoside triphosphate hydrolases"/>
    <property type="match status" value="1"/>
</dbReference>
<protein>
    <submittedName>
        <fullName evidence="4">Uncharacterized protein LOC111103948 isoform X3</fullName>
    </submittedName>
</protein>
<keyword evidence="3" id="KW-1185">Reference proteome</keyword>
<dbReference type="GO" id="GO:0005694">
    <property type="term" value="C:chromosome"/>
    <property type="evidence" value="ECO:0007669"/>
    <property type="project" value="TreeGrafter"/>
</dbReference>